<dbReference type="InterPro" id="IPR052016">
    <property type="entry name" value="Bact_Sigma-Reg"/>
</dbReference>
<dbReference type="STRING" id="1643428.GCA_001442855_00483"/>
<dbReference type="PANTHER" id="PTHR43156">
    <property type="entry name" value="STAGE II SPORULATION PROTEIN E-RELATED"/>
    <property type="match status" value="1"/>
</dbReference>
<dbReference type="GO" id="GO:0016791">
    <property type="term" value="F:phosphatase activity"/>
    <property type="evidence" value="ECO:0007669"/>
    <property type="project" value="TreeGrafter"/>
</dbReference>
<dbReference type="InterPro" id="IPR001932">
    <property type="entry name" value="PPM-type_phosphatase-like_dom"/>
</dbReference>
<dbReference type="RefSeq" id="WP_140944295.1">
    <property type="nucleotide sequence ID" value="NZ_FAOO01000003.1"/>
</dbReference>
<keyword evidence="1" id="KW-0378">Hydrolase</keyword>
<accession>A0A0S4MU85</accession>
<dbReference type="AlphaFoldDB" id="A0A0S4MU85"/>
<evidence type="ECO:0000256" key="1">
    <source>
        <dbReference type="ARBA" id="ARBA00022801"/>
    </source>
</evidence>
<reference evidence="4" key="1">
    <citation type="submission" date="2015-11" db="EMBL/GenBank/DDBJ databases">
        <authorList>
            <person name="Varghese N."/>
        </authorList>
    </citation>
    <scope>NUCLEOTIDE SEQUENCE [LARGE SCALE GENOMIC DNA]</scope>
</reference>
<evidence type="ECO:0000313" key="3">
    <source>
        <dbReference type="EMBL" id="CUU02468.1"/>
    </source>
</evidence>
<feature type="domain" description="PPM-type phosphatase" evidence="2">
    <location>
        <begin position="318"/>
        <end position="532"/>
    </location>
</feature>
<dbReference type="Pfam" id="PF07228">
    <property type="entry name" value="SpoIIE"/>
    <property type="match status" value="1"/>
</dbReference>
<organism evidence="3 4">
    <name type="scientific">Candidatus Thermokryptus mobilis</name>
    <dbReference type="NCBI Taxonomy" id="1643428"/>
    <lineage>
        <taxon>Bacteria</taxon>
        <taxon>Pseudomonadati</taxon>
        <taxon>Candidatus Kryptoniota</taxon>
        <taxon>Candidatus Thermokryptus</taxon>
    </lineage>
</organism>
<evidence type="ECO:0000313" key="4">
    <source>
        <dbReference type="Proteomes" id="UP000320623"/>
    </source>
</evidence>
<dbReference type="SMART" id="SM00331">
    <property type="entry name" value="PP2C_SIG"/>
    <property type="match status" value="1"/>
</dbReference>
<dbReference type="Gene3D" id="3.60.40.10">
    <property type="entry name" value="PPM-type phosphatase domain"/>
    <property type="match status" value="1"/>
</dbReference>
<protein>
    <submittedName>
        <fullName evidence="3">Sigma-B regulation protein RsbU (Phosphoserine phosphatase)</fullName>
    </submittedName>
</protein>
<dbReference type="InterPro" id="IPR036457">
    <property type="entry name" value="PPM-type-like_dom_sf"/>
</dbReference>
<evidence type="ECO:0000259" key="2">
    <source>
        <dbReference type="SMART" id="SM00331"/>
    </source>
</evidence>
<dbReference type="EMBL" id="FAOO01000003">
    <property type="protein sequence ID" value="CUU02468.1"/>
    <property type="molecule type" value="Genomic_DNA"/>
</dbReference>
<keyword evidence="4" id="KW-1185">Reference proteome</keyword>
<dbReference type="PANTHER" id="PTHR43156:SF2">
    <property type="entry name" value="STAGE II SPORULATION PROTEIN E"/>
    <property type="match status" value="1"/>
</dbReference>
<sequence length="533" mass="60297">MRSEDEVIFTLESIFNLGKALSVAKGIDEVFKVFLLSLMGKLRMAKAVGFIIDKNELKPIYSCCSEGVTVMKINPRFIPHGLTRLNDSVIRKFGRDLRSFIRRNRFDYLVPVIWSYKGGSENLGLIFLGGRGKLTNKEIEYVNFVANFTAISLKVMLSIDSLKKNVYTLTMLNEFMQNVFLKNDEGGILNLLALTLIGHFRVNRVVIVKFDGRAHIIFSYPQGQVKTKFLREISKRGGRSDTPIFFYEGNMGRFALLLEYDGRDGKKSFSEDEKNLIRTFFTVSMNAIENLKMLNLRHDVELAYEIQKNLLPREFPENPRFEIGALFLPSRVVSGDYYDVINLSDDEVLLAIADVCGKGLSASLLMSNLQALLHSFILFTTDLVNVVGLLNKMILAHTSSEQFITFFICKVDLKNFVLEYVNAGHNLPILFSNSRFTLLDEGGPVLGVIESEYKLGKIELKRGDLLFLYTDGVTEAINVKGEELGVEKLIEFIKRHRNLSSGEIINSVGEMVSSFSRGVEQNDDITVLVFKIK</sequence>
<gene>
    <name evidence="3" type="ORF">JGI1_00497</name>
</gene>
<dbReference type="OrthoDB" id="9763484at2"/>
<dbReference type="Proteomes" id="UP000320623">
    <property type="component" value="Unassembled WGS sequence"/>
</dbReference>
<dbReference type="SUPFAM" id="SSF81606">
    <property type="entry name" value="PP2C-like"/>
    <property type="match status" value="1"/>
</dbReference>
<proteinExistence type="predicted"/>
<name>A0A0S4MU85_9BACT</name>